<dbReference type="PROSITE" id="PS00109">
    <property type="entry name" value="PROTEIN_KINASE_TYR"/>
    <property type="match status" value="1"/>
</dbReference>
<keyword evidence="3" id="KW-0808">Transferase</keyword>
<feature type="domain" description="Protein kinase" evidence="2">
    <location>
        <begin position="310"/>
        <end position="578"/>
    </location>
</feature>
<protein>
    <submittedName>
        <fullName evidence="3">Kinase-like domain-containing protein</fullName>
    </submittedName>
</protein>
<evidence type="ECO:0000259" key="2">
    <source>
        <dbReference type="PROSITE" id="PS50011"/>
    </source>
</evidence>
<keyword evidence="3" id="KW-0418">Kinase</keyword>
<dbReference type="EMBL" id="JAUEPR010000003">
    <property type="protein sequence ID" value="KAK0487836.1"/>
    <property type="molecule type" value="Genomic_DNA"/>
</dbReference>
<feature type="compositionally biased region" description="Polar residues" evidence="1">
    <location>
        <begin position="46"/>
        <end position="55"/>
    </location>
</feature>
<dbReference type="InterPro" id="IPR000719">
    <property type="entry name" value="Prot_kinase_dom"/>
</dbReference>
<evidence type="ECO:0000313" key="3">
    <source>
        <dbReference type="EMBL" id="KAK0487836.1"/>
    </source>
</evidence>
<gene>
    <name evidence="3" type="ORF">IW261DRAFT_1558877</name>
</gene>
<proteinExistence type="predicted"/>
<dbReference type="AlphaFoldDB" id="A0AA39PQB2"/>
<comment type="caution">
    <text evidence="3">The sequence shown here is derived from an EMBL/GenBank/DDBJ whole genome shotgun (WGS) entry which is preliminary data.</text>
</comment>
<feature type="region of interest" description="Disordered" evidence="1">
    <location>
        <begin position="36"/>
        <end position="55"/>
    </location>
</feature>
<dbReference type="InterPro" id="IPR001245">
    <property type="entry name" value="Ser-Thr/Tyr_kinase_cat_dom"/>
</dbReference>
<name>A0AA39PQB2_9AGAR</name>
<dbReference type="SUPFAM" id="SSF56112">
    <property type="entry name" value="Protein kinase-like (PK-like)"/>
    <property type="match status" value="1"/>
</dbReference>
<keyword evidence="4" id="KW-1185">Reference proteome</keyword>
<feature type="region of interest" description="Disordered" evidence="1">
    <location>
        <begin position="166"/>
        <end position="198"/>
    </location>
</feature>
<evidence type="ECO:0000313" key="4">
    <source>
        <dbReference type="Proteomes" id="UP001175227"/>
    </source>
</evidence>
<reference evidence="3" key="1">
    <citation type="submission" date="2023-06" db="EMBL/GenBank/DDBJ databases">
        <authorList>
            <consortium name="Lawrence Berkeley National Laboratory"/>
            <person name="Ahrendt S."/>
            <person name="Sahu N."/>
            <person name="Indic B."/>
            <person name="Wong-Bajracharya J."/>
            <person name="Merenyi Z."/>
            <person name="Ke H.-M."/>
            <person name="Monk M."/>
            <person name="Kocsube S."/>
            <person name="Drula E."/>
            <person name="Lipzen A."/>
            <person name="Balint B."/>
            <person name="Henrissat B."/>
            <person name="Andreopoulos B."/>
            <person name="Martin F.M."/>
            <person name="Harder C.B."/>
            <person name="Rigling D."/>
            <person name="Ford K.L."/>
            <person name="Foster G.D."/>
            <person name="Pangilinan J."/>
            <person name="Papanicolaou A."/>
            <person name="Barry K."/>
            <person name="LaButti K."/>
            <person name="Viragh M."/>
            <person name="Koriabine M."/>
            <person name="Yan M."/>
            <person name="Riley R."/>
            <person name="Champramary S."/>
            <person name="Plett K.L."/>
            <person name="Tsai I.J."/>
            <person name="Slot J."/>
            <person name="Sipos G."/>
            <person name="Plett J."/>
            <person name="Nagy L.G."/>
            <person name="Grigoriev I.V."/>
        </authorList>
    </citation>
    <scope>NUCLEOTIDE SEQUENCE</scope>
    <source>
        <strain evidence="3">ICMP 16352</strain>
    </source>
</reference>
<dbReference type="InterPro" id="IPR051681">
    <property type="entry name" value="Ser/Thr_Kinases-Pseudokinases"/>
</dbReference>
<dbReference type="Pfam" id="PF07714">
    <property type="entry name" value="PK_Tyr_Ser-Thr"/>
    <property type="match status" value="1"/>
</dbReference>
<accession>A0AA39PQB2</accession>
<dbReference type="InterPro" id="IPR011009">
    <property type="entry name" value="Kinase-like_dom_sf"/>
</dbReference>
<dbReference type="PANTHER" id="PTHR44329">
    <property type="entry name" value="SERINE/THREONINE-PROTEIN KINASE TNNI3K-RELATED"/>
    <property type="match status" value="1"/>
</dbReference>
<organism evidence="3 4">
    <name type="scientific">Armillaria novae-zelandiae</name>
    <dbReference type="NCBI Taxonomy" id="153914"/>
    <lineage>
        <taxon>Eukaryota</taxon>
        <taxon>Fungi</taxon>
        <taxon>Dikarya</taxon>
        <taxon>Basidiomycota</taxon>
        <taxon>Agaricomycotina</taxon>
        <taxon>Agaricomycetes</taxon>
        <taxon>Agaricomycetidae</taxon>
        <taxon>Agaricales</taxon>
        <taxon>Marasmiineae</taxon>
        <taxon>Physalacriaceae</taxon>
        <taxon>Armillaria</taxon>
    </lineage>
</organism>
<sequence length="621" mass="70170">MLELYNIWTWRRRLLRQTPLSSVESPLSSLHFRESTSSDSYSSISPYLQDTSRPNGTSDTLKIHLDALEKLIEGHDRLPGTRELLEAMVKFIDCFDKQVLQVSSLEVMLYLVLKENLIAMRTVKWYKPFRRVKTVKRIRQAIRNYVVIILHFSLVAGMTPGSSQEGKDLVYHGTSSTNLHGRASPRSLRSLDTSATGSVSTTTFDAHIDLLDDQSDSDQEQRSKSDAEDSIEDLPWMDDIRDFLRSHRRLKGILSISPDNPSKVIDFLQLECDRNREDTAYHSRCIKGLFYLTRRHHLLPTSFSCRHAKQIGGRPVWGGGFANIWKGRMNGELICIKVLRIFMDNGPQERNKMIKSFCREALVWRNLYHPNILPFLGVSKHLFAPSFCLISPWMEYGNIMAFLNKRPLQIQRIPAVTQVAEGITYLHSLNPPIVHADIRGANILVKDDLSCCLSDFGLALAVESQVAASSSSRAFLGGSLRWMPPEIMDDKQFDPAYITARDVYSFGCTVIEIYTGKPPFSHIRKEAAIINEVLTCGNLPDKPPDIPDWMWEKVVSQCLVSPASQRPTAQILVNILTVNNSNCGSTSNLEQLEYADSALVGTPATQYVGNPCKHARGLDWK</sequence>
<dbReference type="Gene3D" id="1.10.510.10">
    <property type="entry name" value="Transferase(Phosphotransferase) domain 1"/>
    <property type="match status" value="1"/>
</dbReference>
<dbReference type="InterPro" id="IPR008266">
    <property type="entry name" value="Tyr_kinase_AS"/>
</dbReference>
<dbReference type="Proteomes" id="UP001175227">
    <property type="component" value="Unassembled WGS sequence"/>
</dbReference>
<dbReference type="GO" id="GO:0005524">
    <property type="term" value="F:ATP binding"/>
    <property type="evidence" value="ECO:0007669"/>
    <property type="project" value="InterPro"/>
</dbReference>
<dbReference type="PROSITE" id="PS50011">
    <property type="entry name" value="PROTEIN_KINASE_DOM"/>
    <property type="match status" value="1"/>
</dbReference>
<dbReference type="GO" id="GO:0004674">
    <property type="term" value="F:protein serine/threonine kinase activity"/>
    <property type="evidence" value="ECO:0007669"/>
    <property type="project" value="TreeGrafter"/>
</dbReference>
<evidence type="ECO:0000256" key="1">
    <source>
        <dbReference type="SAM" id="MobiDB-lite"/>
    </source>
</evidence>